<accession>S5N463</accession>
<dbReference type="Proteomes" id="UP000015042">
    <property type="component" value="Chromosome"/>
</dbReference>
<dbReference type="Pfam" id="PF06834">
    <property type="entry name" value="TraU"/>
    <property type="match status" value="1"/>
</dbReference>
<evidence type="ECO:0000313" key="1">
    <source>
        <dbReference type="EMBL" id="AGR61679.1"/>
    </source>
</evidence>
<name>S5N463_SALBN</name>
<dbReference type="HOGENOM" id="CLU_052140_0_0_6"/>
<dbReference type="NCBIfam" id="TIGR03756">
    <property type="entry name" value="conj_TIGR03756"/>
    <property type="match status" value="1"/>
</dbReference>
<evidence type="ECO:0008006" key="3">
    <source>
        <dbReference type="Google" id="ProtNLM"/>
    </source>
</evidence>
<dbReference type="AlphaFoldDB" id="S5N463"/>
<dbReference type="InterPro" id="IPR009649">
    <property type="entry name" value="TraU"/>
</dbReference>
<reference evidence="1 2" key="1">
    <citation type="submission" date="2013-07" db="EMBL/GenBank/DDBJ databases">
        <title>Genome sequence of Salmonella bongori N268-08 - a rare clinical isolate.</title>
        <authorList>
            <person name="Marti R."/>
            <person name="Hagens S."/>
            <person name="Loessner M.J."/>
            <person name="Klumpp J."/>
        </authorList>
    </citation>
    <scope>NUCLEOTIDE SEQUENCE [LARGE SCALE GENOMIC DNA]</scope>
    <source>
        <strain evidence="1 2">N268-08</strain>
    </source>
</reference>
<gene>
    <name evidence="1" type="ORF">A464_4497</name>
</gene>
<proteinExistence type="predicted"/>
<dbReference type="InterPro" id="IPR026331">
    <property type="entry name" value="PFL_4710"/>
</dbReference>
<organism evidence="1 2">
    <name type="scientific">Salmonella bongori N268-08</name>
    <dbReference type="NCBI Taxonomy" id="1197719"/>
    <lineage>
        <taxon>Bacteria</taxon>
        <taxon>Pseudomonadati</taxon>
        <taxon>Pseudomonadota</taxon>
        <taxon>Gammaproteobacteria</taxon>
        <taxon>Enterobacterales</taxon>
        <taxon>Enterobacteriaceae</taxon>
        <taxon>Salmonella</taxon>
    </lineage>
</organism>
<protein>
    <recommendedName>
        <fullName evidence="3">TIGR03756 family integrating conjugative element protein</fullName>
    </recommendedName>
</protein>
<dbReference type="EMBL" id="CP006608">
    <property type="protein sequence ID" value="AGR61679.1"/>
    <property type="molecule type" value="Genomic_DNA"/>
</dbReference>
<sequence>MSIALHPAEEKSVAGGVMPDRFPLLLPLMLCAAFPLRAITTPEIAASALSPDCVNYRVVGLCYWLYCTPLGCSVRTSVKVSHFRPDLVVSAYSNTGQSPWTEMSLLSPALPGIAESGGDTNPRAASQHSKIRFKNADAIGFPAGDELAKFFTQFGYICSPSSQLFQPYFLSQLDTLAWRSGVPEMTWPEALTPGMREVSQSGDMWGNIYPRAGAISQTHDYKAAAVIVQRVADLVTRTGQPHIYTPLTASSRAGYWPPSPVIEGDSDNHRWQMLTPKKSAACSVFPDGSVTDTYADRLANDGAYAWTLWRPYKCCPRRGQTFLGSTG</sequence>
<dbReference type="KEGG" id="sbz:A464_4497"/>
<evidence type="ECO:0000313" key="2">
    <source>
        <dbReference type="Proteomes" id="UP000015042"/>
    </source>
</evidence>
<dbReference type="eggNOG" id="ENOG502Z7HX">
    <property type="taxonomic scope" value="Bacteria"/>
</dbReference>
<dbReference type="PATRIC" id="fig|1197719.3.peg.4493"/>